<gene>
    <name evidence="2" type="ORF">AQUCO_03100098v1</name>
</gene>
<reference evidence="2 3" key="1">
    <citation type="submission" date="2017-09" db="EMBL/GenBank/DDBJ databases">
        <title>WGS assembly of Aquilegia coerulea Goldsmith.</title>
        <authorList>
            <person name="Hodges S."/>
            <person name="Kramer E."/>
            <person name="Nordborg M."/>
            <person name="Tomkins J."/>
            <person name="Borevitz J."/>
            <person name="Derieg N."/>
            <person name="Yan J."/>
            <person name="Mihaltcheva S."/>
            <person name="Hayes R.D."/>
            <person name="Rokhsar D."/>
        </authorList>
    </citation>
    <scope>NUCLEOTIDE SEQUENCE [LARGE SCALE GENOMIC DNA]</scope>
    <source>
        <strain evidence="3">cv. Goldsmith</strain>
    </source>
</reference>
<evidence type="ECO:0000313" key="2">
    <source>
        <dbReference type="EMBL" id="PIA37112.1"/>
    </source>
</evidence>
<keyword evidence="1" id="KW-0812">Transmembrane</keyword>
<sequence>MCCGLLVTNANLMVDLFGTLRVTNFLMITWIMYFCDQNPFQKGRMMPHLRFHASNDVLVFTSTNIPRLSN</sequence>
<keyword evidence="1" id="KW-0472">Membrane</keyword>
<accession>A0A2G5D0R2</accession>
<dbReference type="Proteomes" id="UP000230069">
    <property type="component" value="Unassembled WGS sequence"/>
</dbReference>
<organism evidence="2 3">
    <name type="scientific">Aquilegia coerulea</name>
    <name type="common">Rocky mountain columbine</name>
    <dbReference type="NCBI Taxonomy" id="218851"/>
    <lineage>
        <taxon>Eukaryota</taxon>
        <taxon>Viridiplantae</taxon>
        <taxon>Streptophyta</taxon>
        <taxon>Embryophyta</taxon>
        <taxon>Tracheophyta</taxon>
        <taxon>Spermatophyta</taxon>
        <taxon>Magnoliopsida</taxon>
        <taxon>Ranunculales</taxon>
        <taxon>Ranunculaceae</taxon>
        <taxon>Thalictroideae</taxon>
        <taxon>Aquilegia</taxon>
    </lineage>
</organism>
<proteinExistence type="predicted"/>
<dbReference type="InParanoid" id="A0A2G5D0R2"/>
<protein>
    <submittedName>
        <fullName evidence="2">Uncharacterized protein</fullName>
    </submittedName>
</protein>
<feature type="transmembrane region" description="Helical" evidence="1">
    <location>
        <begin position="16"/>
        <end position="35"/>
    </location>
</feature>
<keyword evidence="1" id="KW-1133">Transmembrane helix</keyword>
<dbReference type="EMBL" id="KZ305048">
    <property type="protein sequence ID" value="PIA37112.1"/>
    <property type="molecule type" value="Genomic_DNA"/>
</dbReference>
<evidence type="ECO:0000256" key="1">
    <source>
        <dbReference type="SAM" id="Phobius"/>
    </source>
</evidence>
<evidence type="ECO:0000313" key="3">
    <source>
        <dbReference type="Proteomes" id="UP000230069"/>
    </source>
</evidence>
<dbReference type="OrthoDB" id="8062037at2759"/>
<dbReference type="AlphaFoldDB" id="A0A2G5D0R2"/>
<name>A0A2G5D0R2_AQUCA</name>
<keyword evidence="3" id="KW-1185">Reference proteome</keyword>